<comment type="caution">
    <text evidence="9">The sequence shown here is derived from an EMBL/GenBank/DDBJ whole genome shotgun (WGS) entry which is preliminary data.</text>
</comment>
<keyword evidence="10" id="KW-1185">Reference proteome</keyword>
<evidence type="ECO:0000256" key="7">
    <source>
        <dbReference type="ARBA" id="ARBA00023136"/>
    </source>
</evidence>
<organism evidence="9 10">
    <name type="scientific">Tistrella arctica</name>
    <dbReference type="NCBI Taxonomy" id="3133430"/>
    <lineage>
        <taxon>Bacteria</taxon>
        <taxon>Pseudomonadati</taxon>
        <taxon>Pseudomonadota</taxon>
        <taxon>Alphaproteobacteria</taxon>
        <taxon>Geminicoccales</taxon>
        <taxon>Geminicoccaceae</taxon>
        <taxon>Tistrella</taxon>
    </lineage>
</organism>
<evidence type="ECO:0000256" key="8">
    <source>
        <dbReference type="SAM" id="Phobius"/>
    </source>
</evidence>
<keyword evidence="4" id="KW-1003">Cell membrane</keyword>
<dbReference type="Pfam" id="PF03591">
    <property type="entry name" value="AzlC"/>
    <property type="match status" value="1"/>
</dbReference>
<feature type="transmembrane region" description="Helical" evidence="8">
    <location>
        <begin position="134"/>
        <end position="157"/>
    </location>
</feature>
<keyword evidence="5 8" id="KW-0812">Transmembrane</keyword>
<dbReference type="PANTHER" id="PTHR34979">
    <property type="entry name" value="INNER MEMBRANE PROTEIN YGAZ"/>
    <property type="match status" value="1"/>
</dbReference>
<evidence type="ECO:0000256" key="3">
    <source>
        <dbReference type="ARBA" id="ARBA00022448"/>
    </source>
</evidence>
<reference evidence="9 10" key="1">
    <citation type="submission" date="2024-03" db="EMBL/GenBank/DDBJ databases">
        <title>High-quality draft genome sequencing of Tistrella sp. BH-R2-4.</title>
        <authorList>
            <person name="Dong C."/>
        </authorList>
    </citation>
    <scope>NUCLEOTIDE SEQUENCE [LARGE SCALE GENOMIC DNA]</scope>
    <source>
        <strain evidence="9 10">BH-R2-4</strain>
    </source>
</reference>
<keyword evidence="6 8" id="KW-1133">Transmembrane helix</keyword>
<feature type="transmembrane region" description="Helical" evidence="8">
    <location>
        <begin position="49"/>
        <end position="68"/>
    </location>
</feature>
<dbReference type="Proteomes" id="UP001413721">
    <property type="component" value="Unassembled WGS sequence"/>
</dbReference>
<feature type="transmembrane region" description="Helical" evidence="8">
    <location>
        <begin position="19"/>
        <end position="37"/>
    </location>
</feature>
<comment type="similarity">
    <text evidence="2">Belongs to the AzlC family.</text>
</comment>
<sequence length="238" mass="24528">MREQKVDEPASACIRGVRISMPIAISSGILGIAYGAMSNALGMPFETALVSSLFIFTGAAQFAVLMSLDGDVGISTLFVSILVSLRLFLMAGSLGGHFRGLPLSRQLAALPLVSDGSWATAIAEPDGARFRWHVFMAAGVSIVSLWTLGTAAGHLVSAMLPEASVEALMASGTIFLALLLLVVTRGVARSLSSAPWLLSLITAAIASGHMMPLYATLLGFAVGGVTALVAIGRRGVGV</sequence>
<dbReference type="InterPro" id="IPR011606">
    <property type="entry name" value="Brnchd-chn_aa_trnsp_permease"/>
</dbReference>
<name>A0ABU9YG37_9PROT</name>
<feature type="transmembrane region" description="Helical" evidence="8">
    <location>
        <begin position="163"/>
        <end position="183"/>
    </location>
</feature>
<accession>A0ABU9YG37</accession>
<evidence type="ECO:0000256" key="6">
    <source>
        <dbReference type="ARBA" id="ARBA00022989"/>
    </source>
</evidence>
<evidence type="ECO:0000256" key="4">
    <source>
        <dbReference type="ARBA" id="ARBA00022475"/>
    </source>
</evidence>
<gene>
    <name evidence="9" type="ORF">WG926_05470</name>
</gene>
<comment type="subcellular location">
    <subcellularLocation>
        <location evidence="1">Cell membrane</location>
        <topology evidence="1">Multi-pass membrane protein</topology>
    </subcellularLocation>
</comment>
<evidence type="ECO:0000313" key="10">
    <source>
        <dbReference type="Proteomes" id="UP001413721"/>
    </source>
</evidence>
<evidence type="ECO:0000256" key="1">
    <source>
        <dbReference type="ARBA" id="ARBA00004651"/>
    </source>
</evidence>
<dbReference type="RefSeq" id="WP_345932478.1">
    <property type="nucleotide sequence ID" value="NZ_JBBKTV010000003.1"/>
</dbReference>
<feature type="transmembrane region" description="Helical" evidence="8">
    <location>
        <begin position="74"/>
        <end position="95"/>
    </location>
</feature>
<dbReference type="PANTHER" id="PTHR34979:SF1">
    <property type="entry name" value="INNER MEMBRANE PROTEIN YGAZ"/>
    <property type="match status" value="1"/>
</dbReference>
<keyword evidence="3" id="KW-0813">Transport</keyword>
<protein>
    <submittedName>
        <fullName evidence="9">AzlC family ABC transporter permease</fullName>
    </submittedName>
</protein>
<dbReference type="EMBL" id="JBBKTW010000002">
    <property type="protein sequence ID" value="MEN2987743.1"/>
    <property type="molecule type" value="Genomic_DNA"/>
</dbReference>
<keyword evidence="7 8" id="KW-0472">Membrane</keyword>
<evidence type="ECO:0000256" key="5">
    <source>
        <dbReference type="ARBA" id="ARBA00022692"/>
    </source>
</evidence>
<proteinExistence type="inferred from homology"/>
<feature type="transmembrane region" description="Helical" evidence="8">
    <location>
        <begin position="213"/>
        <end position="232"/>
    </location>
</feature>
<evidence type="ECO:0000256" key="2">
    <source>
        <dbReference type="ARBA" id="ARBA00010735"/>
    </source>
</evidence>
<evidence type="ECO:0000313" key="9">
    <source>
        <dbReference type="EMBL" id="MEN2987743.1"/>
    </source>
</evidence>